<dbReference type="EMBL" id="JBHSNF010000001">
    <property type="protein sequence ID" value="MFC5524293.1"/>
    <property type="molecule type" value="Genomic_DNA"/>
</dbReference>
<proteinExistence type="predicted"/>
<name>A0ABW0QHN4_9GAMM</name>
<comment type="caution">
    <text evidence="1">The sequence shown here is derived from an EMBL/GenBank/DDBJ whole genome shotgun (WGS) entry which is preliminary data.</text>
</comment>
<keyword evidence="2" id="KW-1185">Reference proteome</keyword>
<gene>
    <name evidence="1" type="ORF">ACFPPA_00915</name>
</gene>
<sequence length="249" mass="28484">MSRAERVFFVYGMRRSGNHACIGWLTNALEGEAVTLIESNRINNFNYSDSGRTFFVNDVSTMDGRRYLKSLAQDRNKIRQARFIIISAEDKDASVGRGWRIPRRSEMILARRDTLNLMASRFQNLNRRAQEGLGASLQTMQGKFFETLKGHIKNPQGAVWRFERWCNDEVWRREFLAQLGLNHDISPHMVGLGSSFGNRQAQPSSSQLSERFATVEPRAPWIAFIRHAASEFPDVFSAEEHASVRALVD</sequence>
<accession>A0ABW0QHN4</accession>
<dbReference type="RefSeq" id="WP_377316356.1">
    <property type="nucleotide sequence ID" value="NZ_JBHSNF010000001.1"/>
</dbReference>
<dbReference type="Proteomes" id="UP001596114">
    <property type="component" value="Unassembled WGS sequence"/>
</dbReference>
<evidence type="ECO:0008006" key="3">
    <source>
        <dbReference type="Google" id="ProtNLM"/>
    </source>
</evidence>
<organism evidence="1 2">
    <name type="scientific">Rhodanobacter ginsengisoli</name>
    <dbReference type="NCBI Taxonomy" id="418646"/>
    <lineage>
        <taxon>Bacteria</taxon>
        <taxon>Pseudomonadati</taxon>
        <taxon>Pseudomonadota</taxon>
        <taxon>Gammaproteobacteria</taxon>
        <taxon>Lysobacterales</taxon>
        <taxon>Rhodanobacteraceae</taxon>
        <taxon>Rhodanobacter</taxon>
    </lineage>
</organism>
<evidence type="ECO:0000313" key="1">
    <source>
        <dbReference type="EMBL" id="MFC5524293.1"/>
    </source>
</evidence>
<protein>
    <recommendedName>
        <fullName evidence="3">Sulfotransferase domain-containing protein</fullName>
    </recommendedName>
</protein>
<evidence type="ECO:0000313" key="2">
    <source>
        <dbReference type="Proteomes" id="UP001596114"/>
    </source>
</evidence>
<reference evidence="2" key="1">
    <citation type="journal article" date="2019" name="Int. J. Syst. Evol. Microbiol.">
        <title>The Global Catalogue of Microorganisms (GCM) 10K type strain sequencing project: providing services to taxonomists for standard genome sequencing and annotation.</title>
        <authorList>
            <consortium name="The Broad Institute Genomics Platform"/>
            <consortium name="The Broad Institute Genome Sequencing Center for Infectious Disease"/>
            <person name="Wu L."/>
            <person name="Ma J."/>
        </authorList>
    </citation>
    <scope>NUCLEOTIDE SEQUENCE [LARGE SCALE GENOMIC DNA]</scope>
    <source>
        <strain evidence="2">CGMCC 1.16619</strain>
    </source>
</reference>